<protein>
    <submittedName>
        <fullName evidence="1">Uncharacterized protein</fullName>
    </submittedName>
</protein>
<comment type="caution">
    <text evidence="1">The sequence shown here is derived from an EMBL/GenBank/DDBJ whole genome shotgun (WGS) entry which is preliminary data.</text>
</comment>
<sequence length="229" mass="25527">MSSSLSTTLSRLVNCARALASSDYSVRSKSYNPTDDDWTLGRSDEPMHYNGSWPTIIQFSREVLAATITNIDKALELLPQAEELSPDASPLNRWKPRVKKTLLCLNAEISRHCDGTPDVRSFVSHGRLPEAWLEWVADLDEYIIELESIEERELPTLSENDIAILTEMCAIGADKNSPITRAALIERLNWGSESKRAMDNLKKVGYVKSVGKLGFIITDSGEERAKTLG</sequence>
<reference evidence="1 2" key="1">
    <citation type="journal article" date="2020" name="Antonie Van Leeuwenhoek">
        <title>Rhodopirellula heiligendammensis sp. nov., Rhodopirellula pilleata sp. nov., and Rhodopirellula solitaria sp. nov. isolated from natural or artificial marine surfaces in Northern Germany and California, USA, and emended description of the genus Rhodopirellula.</title>
        <authorList>
            <person name="Kallscheuer N."/>
            <person name="Wiegand S."/>
            <person name="Jogler M."/>
            <person name="Boedeker C."/>
            <person name="Peeters S.H."/>
            <person name="Rast P."/>
            <person name="Heuer A."/>
            <person name="Jetten M.S.M."/>
            <person name="Rohde M."/>
            <person name="Jogler C."/>
        </authorList>
    </citation>
    <scope>NUCLEOTIDE SEQUENCE [LARGE SCALE GENOMIC DNA]</scope>
    <source>
        <strain evidence="1 2">Poly21</strain>
    </source>
</reference>
<organism evidence="1 2">
    <name type="scientific">Allorhodopirellula heiligendammensis</name>
    <dbReference type="NCBI Taxonomy" id="2714739"/>
    <lineage>
        <taxon>Bacteria</taxon>
        <taxon>Pseudomonadati</taxon>
        <taxon>Planctomycetota</taxon>
        <taxon>Planctomycetia</taxon>
        <taxon>Pirellulales</taxon>
        <taxon>Pirellulaceae</taxon>
        <taxon>Allorhodopirellula</taxon>
    </lineage>
</organism>
<gene>
    <name evidence="1" type="ORF">Poly21_47170</name>
</gene>
<proteinExistence type="predicted"/>
<dbReference type="Proteomes" id="UP000319908">
    <property type="component" value="Unassembled WGS sequence"/>
</dbReference>
<keyword evidence="2" id="KW-1185">Reference proteome</keyword>
<evidence type="ECO:0000313" key="1">
    <source>
        <dbReference type="EMBL" id="TWU10811.1"/>
    </source>
</evidence>
<dbReference type="AlphaFoldDB" id="A0A5C6BH36"/>
<accession>A0A5C6BH36</accession>
<dbReference type="EMBL" id="SJPU01000003">
    <property type="protein sequence ID" value="TWU10811.1"/>
    <property type="molecule type" value="Genomic_DNA"/>
</dbReference>
<name>A0A5C6BH36_9BACT</name>
<dbReference type="RefSeq" id="WP_146409192.1">
    <property type="nucleotide sequence ID" value="NZ_SJPU01000003.1"/>
</dbReference>
<evidence type="ECO:0000313" key="2">
    <source>
        <dbReference type="Proteomes" id="UP000319908"/>
    </source>
</evidence>